<protein>
    <submittedName>
        <fullName evidence="1">Uncharacterized protein</fullName>
    </submittedName>
</protein>
<dbReference type="AlphaFoldDB" id="A0A6C0DD59"/>
<accession>A0A6C0DD59</accession>
<dbReference type="EMBL" id="MN739592">
    <property type="protein sequence ID" value="QHT14848.1"/>
    <property type="molecule type" value="Genomic_DNA"/>
</dbReference>
<name>A0A6C0DD59_9ZZZZ</name>
<proteinExistence type="predicted"/>
<sequence>MKKTMKIEVHERVLHIIYPSPSDIPADLLEISDAYEGATYPRVGFNFPFSFMCTHTPRHSLTSYDVDYVIGYPEHDILTKRHELQHAKYHMDSTYRASIQTLWDSFPSSFQQKVIQQLLHMKYPNRMEILLDEFQAYYTTEKPNFFGKVRR</sequence>
<reference evidence="1" key="1">
    <citation type="journal article" date="2020" name="Nature">
        <title>Giant virus diversity and host interactions through global metagenomics.</title>
        <authorList>
            <person name="Schulz F."/>
            <person name="Roux S."/>
            <person name="Paez-Espino D."/>
            <person name="Jungbluth S."/>
            <person name="Walsh D.A."/>
            <person name="Denef V.J."/>
            <person name="McMahon K.D."/>
            <person name="Konstantinidis K.T."/>
            <person name="Eloe-Fadrosh E.A."/>
            <person name="Kyrpides N.C."/>
            <person name="Woyke T."/>
        </authorList>
    </citation>
    <scope>NUCLEOTIDE SEQUENCE</scope>
    <source>
        <strain evidence="1">GVMAG-M-3300023174-141</strain>
    </source>
</reference>
<evidence type="ECO:0000313" key="1">
    <source>
        <dbReference type="EMBL" id="QHT14848.1"/>
    </source>
</evidence>
<organism evidence="1">
    <name type="scientific">viral metagenome</name>
    <dbReference type="NCBI Taxonomy" id="1070528"/>
    <lineage>
        <taxon>unclassified sequences</taxon>
        <taxon>metagenomes</taxon>
        <taxon>organismal metagenomes</taxon>
    </lineage>
</organism>